<dbReference type="Gene3D" id="1.20.120.450">
    <property type="entry name" value="dinb family like domain"/>
    <property type="match status" value="1"/>
</dbReference>
<dbReference type="InterPro" id="IPR034660">
    <property type="entry name" value="DinB/YfiT-like"/>
</dbReference>
<reference evidence="2 3" key="1">
    <citation type="submission" date="2023-07" db="EMBL/GenBank/DDBJ databases">
        <title>Genomic Encyclopedia of Type Strains, Phase IV (KMG-IV): sequencing the most valuable type-strain genomes for metagenomic binning, comparative biology and taxonomic classification.</title>
        <authorList>
            <person name="Goeker M."/>
        </authorList>
    </citation>
    <scope>NUCLEOTIDE SEQUENCE [LARGE SCALE GENOMIC DNA]</scope>
    <source>
        <strain evidence="2 3">DSM 19619</strain>
    </source>
</reference>
<dbReference type="Pfam" id="PF11716">
    <property type="entry name" value="MDMPI_N"/>
    <property type="match status" value="1"/>
</dbReference>
<dbReference type="NCBIfam" id="TIGR03083">
    <property type="entry name" value="maleylpyruvate isomerase family mycothiol-dependent enzyme"/>
    <property type="match status" value="1"/>
</dbReference>
<keyword evidence="3" id="KW-1185">Reference proteome</keyword>
<dbReference type="Proteomes" id="UP001242480">
    <property type="component" value="Unassembled WGS sequence"/>
</dbReference>
<dbReference type="InterPro" id="IPR017517">
    <property type="entry name" value="Maleyloyr_isom"/>
</dbReference>
<dbReference type="EC" id="5.2.1.4" evidence="2"/>
<dbReference type="GO" id="GO:0050077">
    <property type="term" value="F:maleylpyruvate isomerase activity"/>
    <property type="evidence" value="ECO:0007669"/>
    <property type="project" value="UniProtKB-EC"/>
</dbReference>
<dbReference type="EMBL" id="JAUSVX010000011">
    <property type="protein sequence ID" value="MDQ0472084.1"/>
    <property type="molecule type" value="Genomic_DNA"/>
</dbReference>
<gene>
    <name evidence="2" type="ORF">QO011_005113</name>
</gene>
<protein>
    <submittedName>
        <fullName evidence="2">Maleylpyruvate isomerase</fullName>
        <ecNumber evidence="2">5.2.1.4</ecNumber>
    </submittedName>
</protein>
<comment type="caution">
    <text evidence="2">The sequence shown here is derived from an EMBL/GenBank/DDBJ whole genome shotgun (WGS) entry which is preliminary data.</text>
</comment>
<accession>A0ABU0JCS7</accession>
<evidence type="ECO:0000259" key="1">
    <source>
        <dbReference type="Pfam" id="PF11716"/>
    </source>
</evidence>
<evidence type="ECO:0000313" key="3">
    <source>
        <dbReference type="Proteomes" id="UP001242480"/>
    </source>
</evidence>
<name>A0ABU0JCS7_9HYPH</name>
<dbReference type="InterPro" id="IPR024344">
    <property type="entry name" value="MDMPI_metal-binding"/>
</dbReference>
<dbReference type="SUPFAM" id="SSF109854">
    <property type="entry name" value="DinB/YfiT-like putative metalloenzymes"/>
    <property type="match status" value="1"/>
</dbReference>
<dbReference type="RefSeq" id="WP_307278322.1">
    <property type="nucleotide sequence ID" value="NZ_JAUSVX010000011.1"/>
</dbReference>
<keyword evidence="2" id="KW-0413">Isomerase</keyword>
<organism evidence="2 3">
    <name type="scientific">Labrys wisconsinensis</name>
    <dbReference type="NCBI Taxonomy" id="425677"/>
    <lineage>
        <taxon>Bacteria</taxon>
        <taxon>Pseudomonadati</taxon>
        <taxon>Pseudomonadota</taxon>
        <taxon>Alphaproteobacteria</taxon>
        <taxon>Hyphomicrobiales</taxon>
        <taxon>Xanthobacteraceae</taxon>
        <taxon>Labrys</taxon>
    </lineage>
</organism>
<evidence type="ECO:0000313" key="2">
    <source>
        <dbReference type="EMBL" id="MDQ0472084.1"/>
    </source>
</evidence>
<proteinExistence type="predicted"/>
<sequence>MTGTLRPREEEQALVALRERQGKGARYDSPAAPARELLWARRGAAYFARRLGELDDEGLDGPSLVPGCGRRLLVSHVGYQARALARIAEAAHEGREKEGLGDPDQPPDDVALGATLPAHALRYLFEHAQAHLSVAWRDLSDAAWDRPVESLSGRSVTPRGTVRERAASIWIHAVDLGNGGSIHDLPPELLAAVEAEGRPRPPFALPAARLG</sequence>
<feature type="domain" description="Mycothiol-dependent maleylpyruvate isomerase metal-binding" evidence="1">
    <location>
        <begin position="41"/>
        <end position="176"/>
    </location>
</feature>